<accession>A0A4R3VR70</accession>
<gene>
    <name evidence="2" type="ORF">EDC17_103642</name>
</gene>
<dbReference type="EMBL" id="SMBZ01000036">
    <property type="protein sequence ID" value="TCV10197.1"/>
    <property type="molecule type" value="Genomic_DNA"/>
</dbReference>
<keyword evidence="1" id="KW-0732">Signal</keyword>
<evidence type="ECO:0000313" key="2">
    <source>
        <dbReference type="EMBL" id="TCV10197.1"/>
    </source>
</evidence>
<dbReference type="AlphaFoldDB" id="A0A4R3VR70"/>
<feature type="signal peptide" evidence="1">
    <location>
        <begin position="1"/>
        <end position="17"/>
    </location>
</feature>
<evidence type="ECO:0000313" key="3">
    <source>
        <dbReference type="Proteomes" id="UP000295197"/>
    </source>
</evidence>
<reference evidence="2 3" key="1">
    <citation type="submission" date="2019-03" db="EMBL/GenBank/DDBJ databases">
        <title>Genomic Encyclopedia of Type Strains, Phase IV (KMG-IV): sequencing the most valuable type-strain genomes for metagenomic binning, comparative biology and taxonomic classification.</title>
        <authorList>
            <person name="Goeker M."/>
        </authorList>
    </citation>
    <scope>NUCLEOTIDE SEQUENCE [LARGE SCALE GENOMIC DNA]</scope>
    <source>
        <strain evidence="2 3">DSM 22362</strain>
    </source>
</reference>
<evidence type="ECO:0000256" key="1">
    <source>
        <dbReference type="SAM" id="SignalP"/>
    </source>
</evidence>
<sequence>MRILLLLMLLQSVQLVANDKYQVYRKNLAIAPNDTALCFRMIEELAKQKNDDKAMGYWGAYTMISANHVFSPIQKLQSFNKGKDALEKAIVQIPKDVELRYVRYAIQISIPKFLGYKNYKQIENG</sequence>
<dbReference type="RefSeq" id="WP_132778380.1">
    <property type="nucleotide sequence ID" value="NZ_SMBZ01000036.1"/>
</dbReference>
<dbReference type="Proteomes" id="UP000295197">
    <property type="component" value="Unassembled WGS sequence"/>
</dbReference>
<proteinExistence type="predicted"/>
<dbReference type="OrthoDB" id="663842at2"/>
<feature type="chain" id="PRO_5020316453" evidence="1">
    <location>
        <begin position="18"/>
        <end position="125"/>
    </location>
</feature>
<keyword evidence="3" id="KW-1185">Reference proteome</keyword>
<name>A0A4R3VR70_9SPHI</name>
<comment type="caution">
    <text evidence="2">The sequence shown here is derived from an EMBL/GenBank/DDBJ whole genome shotgun (WGS) entry which is preliminary data.</text>
</comment>
<organism evidence="2 3">
    <name type="scientific">Sphingobacterium alimentarium</name>
    <dbReference type="NCBI Taxonomy" id="797292"/>
    <lineage>
        <taxon>Bacteria</taxon>
        <taxon>Pseudomonadati</taxon>
        <taxon>Bacteroidota</taxon>
        <taxon>Sphingobacteriia</taxon>
        <taxon>Sphingobacteriales</taxon>
        <taxon>Sphingobacteriaceae</taxon>
        <taxon>Sphingobacterium</taxon>
    </lineage>
</organism>
<protein>
    <submittedName>
        <fullName evidence="2">Uncharacterized protein</fullName>
    </submittedName>
</protein>